<dbReference type="eggNOG" id="COG1218">
    <property type="taxonomic scope" value="Bacteria"/>
</dbReference>
<dbReference type="Gene3D" id="3.30.540.10">
    <property type="entry name" value="Fructose-1,6-Bisphosphatase, subunit A, domain 1"/>
    <property type="match status" value="1"/>
</dbReference>
<evidence type="ECO:0000256" key="9">
    <source>
        <dbReference type="PIRSR" id="PIRSR600760-2"/>
    </source>
</evidence>
<feature type="binding site" evidence="9">
    <location>
        <position position="94"/>
    </location>
    <ligand>
        <name>Mg(2+)</name>
        <dbReference type="ChEBI" id="CHEBI:18420"/>
        <label>1</label>
        <note>catalytic</note>
    </ligand>
</feature>
<dbReference type="Proteomes" id="UP000001880">
    <property type="component" value="Chromosome"/>
</dbReference>
<dbReference type="HOGENOM" id="CLU_044118_3_1_7"/>
<dbReference type="GO" id="GO:0046872">
    <property type="term" value="F:metal ion binding"/>
    <property type="evidence" value="ECO:0007669"/>
    <property type="project" value="UniProtKB-KW"/>
</dbReference>
<evidence type="ECO:0000256" key="6">
    <source>
        <dbReference type="ARBA" id="ARBA00041694"/>
    </source>
</evidence>
<dbReference type="PANTHER" id="PTHR43028">
    <property type="entry name" value="3'(2'),5'-BISPHOSPHATE NUCLEOTIDASE 1"/>
    <property type="match status" value="1"/>
</dbReference>
<evidence type="ECO:0000256" key="7">
    <source>
        <dbReference type="ARBA" id="ARBA00042530"/>
    </source>
</evidence>
<evidence type="ECO:0000256" key="8">
    <source>
        <dbReference type="ARBA" id="ARBA00044544"/>
    </source>
</evidence>
<dbReference type="AlphaFoldDB" id="D0LKX8"/>
<keyword evidence="11" id="KW-1185">Reference proteome</keyword>
<dbReference type="InterPro" id="IPR020550">
    <property type="entry name" value="Inositol_monophosphatase_CS"/>
</dbReference>
<feature type="binding site" evidence="9">
    <location>
        <position position="220"/>
    </location>
    <ligand>
        <name>Mg(2+)</name>
        <dbReference type="ChEBI" id="CHEBI:18420"/>
        <label>2</label>
    </ligand>
</feature>
<gene>
    <name evidence="10" type="ordered locus">Hoch_4200</name>
</gene>
<dbReference type="PROSITE" id="PS00629">
    <property type="entry name" value="IMP_1"/>
    <property type="match status" value="1"/>
</dbReference>
<dbReference type="CDD" id="cd01638">
    <property type="entry name" value="CysQ"/>
    <property type="match status" value="1"/>
</dbReference>
<dbReference type="InterPro" id="IPR000760">
    <property type="entry name" value="Inositol_monophosphatase-like"/>
</dbReference>
<dbReference type="RefSeq" id="WP_012829296.1">
    <property type="nucleotide sequence ID" value="NC_013440.1"/>
</dbReference>
<evidence type="ECO:0000313" key="11">
    <source>
        <dbReference type="Proteomes" id="UP000001880"/>
    </source>
</evidence>
<keyword evidence="4" id="KW-0378">Hydrolase</keyword>
<feature type="binding site" evidence="9">
    <location>
        <position position="92"/>
    </location>
    <ligand>
        <name>Mg(2+)</name>
        <dbReference type="ChEBI" id="CHEBI:18420"/>
        <label>1</label>
        <note>catalytic</note>
    </ligand>
</feature>
<evidence type="ECO:0000313" key="10">
    <source>
        <dbReference type="EMBL" id="ACY16698.1"/>
    </source>
</evidence>
<dbReference type="GO" id="GO:0008441">
    <property type="term" value="F:3'(2'),5'-bisphosphate nucleotidase activity"/>
    <property type="evidence" value="ECO:0007669"/>
    <property type="project" value="UniProtKB-EC"/>
</dbReference>
<evidence type="ECO:0000256" key="3">
    <source>
        <dbReference type="ARBA" id="ARBA00022723"/>
    </source>
</evidence>
<evidence type="ECO:0000256" key="4">
    <source>
        <dbReference type="ARBA" id="ARBA00022801"/>
    </source>
</evidence>
<sequence>MSDIPPAPLTRELEEAKRLVLRAGERIMRHYRADDLVVEMKPGNEPVTEADRAASQIIVAGLRAAFPGDIVISEESADDLRRLKAERVWFIDPIDGTKDFVRGREGFAVMIGLAIAHRPALGVVYQPVHQRMFTAVGGEAWFHTPDAEPRRLRVSEVTEAHEIRMLSSQSQRSPAVSQLKNSLGIRNAVSISSIGLRLCLIALGERDLYANPSSNCRVWDTCAPEAILHAAGGRLSDASGALLRYDRTDMRRKSGVVATNGYLHEAVLARLAPLLGR</sequence>
<dbReference type="Gene3D" id="3.40.190.80">
    <property type="match status" value="1"/>
</dbReference>
<keyword evidence="5 9" id="KW-0460">Magnesium</keyword>
<accession>D0LKX8</accession>
<dbReference type="STRING" id="502025.Hoch_4200"/>
<proteinExistence type="predicted"/>
<organism evidence="10 11">
    <name type="scientific">Haliangium ochraceum (strain DSM 14365 / JCM 11303 / SMP-2)</name>
    <dbReference type="NCBI Taxonomy" id="502025"/>
    <lineage>
        <taxon>Bacteria</taxon>
        <taxon>Pseudomonadati</taxon>
        <taxon>Myxococcota</taxon>
        <taxon>Polyangia</taxon>
        <taxon>Haliangiales</taxon>
        <taxon>Kofleriaceae</taxon>
        <taxon>Haliangium</taxon>
    </lineage>
</organism>
<keyword evidence="3 9" id="KW-0479">Metal-binding</keyword>
<feature type="binding site" evidence="9">
    <location>
        <position position="95"/>
    </location>
    <ligand>
        <name>Mg(2+)</name>
        <dbReference type="ChEBI" id="CHEBI:18420"/>
        <label>1</label>
        <note>catalytic</note>
    </ligand>
</feature>
<name>D0LKX8_HALO1</name>
<reference evidence="10 11" key="1">
    <citation type="journal article" date="2010" name="Stand. Genomic Sci.">
        <title>Complete genome sequence of Haliangium ochraceum type strain (SMP-2).</title>
        <authorList>
            <consortium name="US DOE Joint Genome Institute (JGI-PGF)"/>
            <person name="Ivanova N."/>
            <person name="Daum C."/>
            <person name="Lang E."/>
            <person name="Abt B."/>
            <person name="Kopitz M."/>
            <person name="Saunders E."/>
            <person name="Lapidus A."/>
            <person name="Lucas S."/>
            <person name="Glavina Del Rio T."/>
            <person name="Nolan M."/>
            <person name="Tice H."/>
            <person name="Copeland A."/>
            <person name="Cheng J.F."/>
            <person name="Chen F."/>
            <person name="Bruce D."/>
            <person name="Goodwin L."/>
            <person name="Pitluck S."/>
            <person name="Mavromatis K."/>
            <person name="Pati A."/>
            <person name="Mikhailova N."/>
            <person name="Chen A."/>
            <person name="Palaniappan K."/>
            <person name="Land M."/>
            <person name="Hauser L."/>
            <person name="Chang Y.J."/>
            <person name="Jeffries C.D."/>
            <person name="Detter J.C."/>
            <person name="Brettin T."/>
            <person name="Rohde M."/>
            <person name="Goker M."/>
            <person name="Bristow J."/>
            <person name="Markowitz V."/>
            <person name="Eisen J.A."/>
            <person name="Hugenholtz P."/>
            <person name="Kyrpides N.C."/>
            <person name="Klenk H.P."/>
        </authorList>
    </citation>
    <scope>NUCLEOTIDE SEQUENCE [LARGE SCALE GENOMIC DNA]</scope>
    <source>
        <strain evidence="11">DSM 14365 / CIP 107738 / JCM 11303 / AJ 13395 / SMP-2</strain>
    </source>
</reference>
<dbReference type="InterPro" id="IPR020583">
    <property type="entry name" value="Inositol_monoP_metal-BS"/>
</dbReference>
<evidence type="ECO:0000256" key="2">
    <source>
        <dbReference type="ARBA" id="ARBA00001946"/>
    </source>
</evidence>
<dbReference type="SUPFAM" id="SSF56655">
    <property type="entry name" value="Carbohydrate phosphatase"/>
    <property type="match status" value="1"/>
</dbReference>
<dbReference type="PROSITE" id="PS00630">
    <property type="entry name" value="IMP_2"/>
    <property type="match status" value="1"/>
</dbReference>
<comment type="cofactor">
    <cofactor evidence="2 9">
        <name>Mg(2+)</name>
        <dbReference type="ChEBI" id="CHEBI:18420"/>
    </cofactor>
</comment>
<evidence type="ECO:0000256" key="1">
    <source>
        <dbReference type="ARBA" id="ARBA00001625"/>
    </source>
</evidence>
<feature type="binding site" evidence="9">
    <location>
        <position position="74"/>
    </location>
    <ligand>
        <name>Mg(2+)</name>
        <dbReference type="ChEBI" id="CHEBI:18420"/>
        <label>1</label>
        <note>catalytic</note>
    </ligand>
</feature>
<dbReference type="Pfam" id="PF00459">
    <property type="entry name" value="Inositol_P"/>
    <property type="match status" value="1"/>
</dbReference>
<dbReference type="PANTHER" id="PTHR43028:SF5">
    <property type="entry name" value="3'(2'),5'-BISPHOSPHATE NUCLEOTIDASE 1"/>
    <property type="match status" value="1"/>
</dbReference>
<dbReference type="PRINTS" id="PR00377">
    <property type="entry name" value="IMPHPHTASES"/>
</dbReference>
<dbReference type="GO" id="GO:0046854">
    <property type="term" value="P:phosphatidylinositol phosphate biosynthetic process"/>
    <property type="evidence" value="ECO:0007669"/>
    <property type="project" value="InterPro"/>
</dbReference>
<protein>
    <recommendedName>
        <fullName evidence="6">3'(2'),5-bisphosphonucleoside 3'(2')-phosphohydrolase</fullName>
    </recommendedName>
    <alternativeName>
        <fullName evidence="8">3'-phosphoadenosine 5'-phosphate phosphatase</fullName>
    </alternativeName>
    <alternativeName>
        <fullName evidence="7">DPNPase</fullName>
    </alternativeName>
</protein>
<dbReference type="KEGG" id="hoh:Hoch_4200"/>
<dbReference type="InterPro" id="IPR050725">
    <property type="entry name" value="CysQ/Inositol_MonoPase"/>
</dbReference>
<dbReference type="FunFam" id="3.30.540.10:FF:000003">
    <property type="entry name" value="Inositol-1-monophosphatase"/>
    <property type="match status" value="1"/>
</dbReference>
<comment type="catalytic activity">
    <reaction evidence="1">
        <text>adenosine 3',5'-bisphosphate + H2O = AMP + phosphate</text>
        <dbReference type="Rhea" id="RHEA:10040"/>
        <dbReference type="ChEBI" id="CHEBI:15377"/>
        <dbReference type="ChEBI" id="CHEBI:43474"/>
        <dbReference type="ChEBI" id="CHEBI:58343"/>
        <dbReference type="ChEBI" id="CHEBI:456215"/>
        <dbReference type="EC" id="3.1.3.7"/>
    </reaction>
</comment>
<dbReference type="EMBL" id="CP001804">
    <property type="protein sequence ID" value="ACY16698.1"/>
    <property type="molecule type" value="Genomic_DNA"/>
</dbReference>
<evidence type="ECO:0000256" key="5">
    <source>
        <dbReference type="ARBA" id="ARBA00022842"/>
    </source>
</evidence>